<evidence type="ECO:0000256" key="4">
    <source>
        <dbReference type="ARBA" id="ARBA00023002"/>
    </source>
</evidence>
<proteinExistence type="inferred from homology"/>
<evidence type="ECO:0000256" key="6">
    <source>
        <dbReference type="ARBA" id="ARBA00023033"/>
    </source>
</evidence>
<dbReference type="GO" id="GO:0004497">
    <property type="term" value="F:monooxygenase activity"/>
    <property type="evidence" value="ECO:0007669"/>
    <property type="project" value="UniProtKB-KW"/>
</dbReference>
<keyword evidence="9" id="KW-1185">Reference proteome</keyword>
<keyword evidence="2 7" id="KW-0349">Heme</keyword>
<dbReference type="GO" id="GO:0020037">
    <property type="term" value="F:heme binding"/>
    <property type="evidence" value="ECO:0007669"/>
    <property type="project" value="InterPro"/>
</dbReference>
<dbReference type="GO" id="GO:0005506">
    <property type="term" value="F:iron ion binding"/>
    <property type="evidence" value="ECO:0007669"/>
    <property type="project" value="InterPro"/>
</dbReference>
<evidence type="ECO:0000313" key="8">
    <source>
        <dbReference type="EMBL" id="SNT36413.1"/>
    </source>
</evidence>
<keyword evidence="6 7" id="KW-0503">Monooxygenase</keyword>
<dbReference type="Pfam" id="PF00067">
    <property type="entry name" value="p450"/>
    <property type="match status" value="1"/>
</dbReference>
<organism evidence="8 9">
    <name type="scientific">Rhodococcoides kyotonense</name>
    <dbReference type="NCBI Taxonomy" id="398843"/>
    <lineage>
        <taxon>Bacteria</taxon>
        <taxon>Bacillati</taxon>
        <taxon>Actinomycetota</taxon>
        <taxon>Actinomycetes</taxon>
        <taxon>Mycobacteriales</taxon>
        <taxon>Nocardiaceae</taxon>
        <taxon>Rhodococcoides</taxon>
    </lineage>
</organism>
<dbReference type="InterPro" id="IPR017972">
    <property type="entry name" value="Cyt_P450_CS"/>
</dbReference>
<evidence type="ECO:0000256" key="2">
    <source>
        <dbReference type="ARBA" id="ARBA00022617"/>
    </source>
</evidence>
<evidence type="ECO:0000313" key="9">
    <source>
        <dbReference type="Proteomes" id="UP000198327"/>
    </source>
</evidence>
<dbReference type="OrthoDB" id="3209493at2"/>
<dbReference type="SUPFAM" id="SSF48264">
    <property type="entry name" value="Cytochrome P450"/>
    <property type="match status" value="1"/>
</dbReference>
<reference evidence="9" key="1">
    <citation type="submission" date="2017-06" db="EMBL/GenBank/DDBJ databases">
        <authorList>
            <person name="Varghese N."/>
            <person name="Submissions S."/>
        </authorList>
    </citation>
    <scope>NUCLEOTIDE SEQUENCE [LARGE SCALE GENOMIC DNA]</scope>
    <source>
        <strain evidence="9">JCM 23211</strain>
    </source>
</reference>
<keyword evidence="4 7" id="KW-0560">Oxidoreductase</keyword>
<protein>
    <submittedName>
        <fullName evidence="8">Cytochrome P450</fullName>
    </submittedName>
</protein>
<dbReference type="InterPro" id="IPR001128">
    <property type="entry name" value="Cyt_P450"/>
</dbReference>
<dbReference type="PRINTS" id="PR00359">
    <property type="entry name" value="BP450"/>
</dbReference>
<accession>A0A239M2T1</accession>
<evidence type="ECO:0000256" key="5">
    <source>
        <dbReference type="ARBA" id="ARBA00023004"/>
    </source>
</evidence>
<gene>
    <name evidence="8" type="ORF">SAMN05421642_11587</name>
</gene>
<sequence length="456" mass="50794">MTTDDISSSVDHKKCPIDFDRHAPGYRKEFVAITDDLHSRCPVAWTEAYDGHWVASDMPELFEIARRSDVLSNDNDYEGLRKGYKGINIPAPEGRESRGGFLELDPPEQQDYRKALNPYLSPAAVARWVPVIDEITRACIDDRIESGSIDFIDDLANIVPAVATMGLLGMPLADYERYVEPVHASVYTPYTSPEIVGVFERLNDAMDHMSNLVLAMKDDPNPRPGLALALLNARVVDEPIGHKAIMETLGLLVGGGFDTTTALTSHALEWLSEHPSERTRLHDNLETMIDSATEEFLRFYTPAPGDGRTFAEDVEISGAHFKEGDRLWLSWAMANRNAEIFPNPHEVDLERSGNRHASFGLGQHRCIGSNVARNLFKRMLTQVLDRMPDYVCDPSGSVHYQTIGVINGMRNLPATFTPGKRLGAGLNETIGRLQILVDEQRLGEPVTKRRSRGEGD</sequence>
<dbReference type="Gene3D" id="1.10.630.10">
    <property type="entry name" value="Cytochrome P450"/>
    <property type="match status" value="1"/>
</dbReference>
<name>A0A239M2T1_9NOCA</name>
<dbReference type="InterPro" id="IPR002397">
    <property type="entry name" value="Cyt_P450_B"/>
</dbReference>
<keyword evidence="3 7" id="KW-0479">Metal-binding</keyword>
<dbReference type="AlphaFoldDB" id="A0A239M2T1"/>
<dbReference type="InterPro" id="IPR036396">
    <property type="entry name" value="Cyt_P450_sf"/>
</dbReference>
<dbReference type="RefSeq" id="WP_089250408.1">
    <property type="nucleotide sequence ID" value="NZ_FZOW01000015.1"/>
</dbReference>
<dbReference type="GO" id="GO:0016705">
    <property type="term" value="F:oxidoreductase activity, acting on paired donors, with incorporation or reduction of molecular oxygen"/>
    <property type="evidence" value="ECO:0007669"/>
    <property type="project" value="InterPro"/>
</dbReference>
<evidence type="ECO:0000256" key="3">
    <source>
        <dbReference type="ARBA" id="ARBA00022723"/>
    </source>
</evidence>
<dbReference type="PROSITE" id="PS00086">
    <property type="entry name" value="CYTOCHROME_P450"/>
    <property type="match status" value="1"/>
</dbReference>
<dbReference type="PANTHER" id="PTHR46696">
    <property type="entry name" value="P450, PUTATIVE (EUROFUNG)-RELATED"/>
    <property type="match status" value="1"/>
</dbReference>
<evidence type="ECO:0000256" key="1">
    <source>
        <dbReference type="ARBA" id="ARBA00010617"/>
    </source>
</evidence>
<comment type="similarity">
    <text evidence="1 7">Belongs to the cytochrome P450 family.</text>
</comment>
<dbReference type="PANTHER" id="PTHR46696:SF6">
    <property type="entry name" value="P450, PUTATIVE (EUROFUNG)-RELATED"/>
    <property type="match status" value="1"/>
</dbReference>
<keyword evidence="5 7" id="KW-0408">Iron</keyword>
<dbReference type="Proteomes" id="UP000198327">
    <property type="component" value="Unassembled WGS sequence"/>
</dbReference>
<dbReference type="EMBL" id="FZOW01000015">
    <property type="protein sequence ID" value="SNT36413.1"/>
    <property type="molecule type" value="Genomic_DNA"/>
</dbReference>
<evidence type="ECO:0000256" key="7">
    <source>
        <dbReference type="RuleBase" id="RU000461"/>
    </source>
</evidence>